<feature type="signal peptide" evidence="1">
    <location>
        <begin position="1"/>
        <end position="22"/>
    </location>
</feature>
<evidence type="ECO:0000313" key="2">
    <source>
        <dbReference type="EMBL" id="TDL16508.1"/>
    </source>
</evidence>
<protein>
    <submittedName>
        <fullName evidence="2">Uncharacterized protein</fullName>
    </submittedName>
</protein>
<reference evidence="2 3" key="1">
    <citation type="submission" date="2018-06" db="EMBL/GenBank/DDBJ databases">
        <title>A transcriptomic atlas of mushroom development highlights an independent origin of complex multicellularity.</title>
        <authorList>
            <consortium name="DOE Joint Genome Institute"/>
            <person name="Krizsan K."/>
            <person name="Almasi E."/>
            <person name="Merenyi Z."/>
            <person name="Sahu N."/>
            <person name="Viragh M."/>
            <person name="Koszo T."/>
            <person name="Mondo S."/>
            <person name="Kiss B."/>
            <person name="Balint B."/>
            <person name="Kues U."/>
            <person name="Barry K."/>
            <person name="Hegedus J.C."/>
            <person name="Henrissat B."/>
            <person name="Johnson J."/>
            <person name="Lipzen A."/>
            <person name="Ohm R."/>
            <person name="Nagy I."/>
            <person name="Pangilinan J."/>
            <person name="Yan J."/>
            <person name="Xiong Y."/>
            <person name="Grigoriev I.V."/>
            <person name="Hibbett D.S."/>
            <person name="Nagy L.G."/>
        </authorList>
    </citation>
    <scope>NUCLEOTIDE SEQUENCE [LARGE SCALE GENOMIC DNA]</scope>
    <source>
        <strain evidence="2 3">SZMC22713</strain>
    </source>
</reference>
<accession>A0A4Y7PN20</accession>
<evidence type="ECO:0000256" key="1">
    <source>
        <dbReference type="SAM" id="SignalP"/>
    </source>
</evidence>
<dbReference type="AlphaFoldDB" id="A0A4Y7PN20"/>
<keyword evidence="3" id="KW-1185">Reference proteome</keyword>
<sequence length="296" mass="34178">MRALIFGLIAIMFPLHPFSLQGRIFYLGKIRANPDLDKLFFRVYVSFKLRMAPAGHGENRRYSTIIFTPMVKTKDLAWRVIPVAVKPDPRNTISLAVCDCSPVLPTTQEGKYWRQMANWTEINGPPECLGNLRQIDIAQNLLNTIKHYCTEAIKHGSLSDIKFEPQGNDTELLSLQSSLRESKGIMEGKRRDILISQVIDTAEHLKDKWEGEVNERIYMHIRDIYHRCVVCMAFIDSQNAERRVGVTNKTHLKVIYPRCQEKYVRLDRKALDKMSNFLDELNEILNVIGVLYPNTK</sequence>
<evidence type="ECO:0000313" key="3">
    <source>
        <dbReference type="Proteomes" id="UP000294933"/>
    </source>
</evidence>
<dbReference type="Proteomes" id="UP000294933">
    <property type="component" value="Unassembled WGS sequence"/>
</dbReference>
<feature type="chain" id="PRO_5021491701" evidence="1">
    <location>
        <begin position="23"/>
        <end position="296"/>
    </location>
</feature>
<gene>
    <name evidence="2" type="ORF">BD410DRAFT_808038</name>
</gene>
<keyword evidence="1" id="KW-0732">Signal</keyword>
<name>A0A4Y7PN20_9AGAM</name>
<proteinExistence type="predicted"/>
<dbReference type="EMBL" id="ML170241">
    <property type="protein sequence ID" value="TDL16508.1"/>
    <property type="molecule type" value="Genomic_DNA"/>
</dbReference>
<organism evidence="2 3">
    <name type="scientific">Rickenella mellea</name>
    <dbReference type="NCBI Taxonomy" id="50990"/>
    <lineage>
        <taxon>Eukaryota</taxon>
        <taxon>Fungi</taxon>
        <taxon>Dikarya</taxon>
        <taxon>Basidiomycota</taxon>
        <taxon>Agaricomycotina</taxon>
        <taxon>Agaricomycetes</taxon>
        <taxon>Hymenochaetales</taxon>
        <taxon>Rickenellaceae</taxon>
        <taxon>Rickenella</taxon>
    </lineage>
</organism>
<dbReference type="VEuPathDB" id="FungiDB:BD410DRAFT_808038"/>